<protein>
    <submittedName>
        <fullName evidence="1">Uncharacterized protein</fullName>
    </submittedName>
</protein>
<dbReference type="HOGENOM" id="CLU_2003555_0_0_1"/>
<sequence>MPLQASQVRLMAYMMRRLRISQFLWPETANDSSGFVPVGILGIPQAPQIQRSQWTVIHRNSDQFPETYQDELCHHIQVSRSYYVHSHRLMASHQPQILGTDAARPKDNFLCEQNPFRLRIEPLN</sequence>
<proteinExistence type="predicted"/>
<dbReference type="EMBL" id="FQ790270">
    <property type="protein sequence ID" value="CCD44159.1"/>
    <property type="molecule type" value="Genomic_DNA"/>
</dbReference>
<evidence type="ECO:0000313" key="1">
    <source>
        <dbReference type="EMBL" id="CCD44159.1"/>
    </source>
</evidence>
<reference evidence="2" key="1">
    <citation type="journal article" date="2011" name="PLoS Genet.">
        <title>Genomic analysis of the necrotrophic fungal pathogens Sclerotinia sclerotiorum and Botrytis cinerea.</title>
        <authorList>
            <person name="Amselem J."/>
            <person name="Cuomo C.A."/>
            <person name="van Kan J.A."/>
            <person name="Viaud M."/>
            <person name="Benito E.P."/>
            <person name="Couloux A."/>
            <person name="Coutinho P.M."/>
            <person name="de Vries R.P."/>
            <person name="Dyer P.S."/>
            <person name="Fillinger S."/>
            <person name="Fournier E."/>
            <person name="Gout L."/>
            <person name="Hahn M."/>
            <person name="Kohn L."/>
            <person name="Lapalu N."/>
            <person name="Plummer K.M."/>
            <person name="Pradier J.M."/>
            <person name="Quevillon E."/>
            <person name="Sharon A."/>
            <person name="Simon A."/>
            <person name="ten Have A."/>
            <person name="Tudzynski B."/>
            <person name="Tudzynski P."/>
            <person name="Wincker P."/>
            <person name="Andrew M."/>
            <person name="Anthouard V."/>
            <person name="Beever R.E."/>
            <person name="Beffa R."/>
            <person name="Benoit I."/>
            <person name="Bouzid O."/>
            <person name="Brault B."/>
            <person name="Chen Z."/>
            <person name="Choquer M."/>
            <person name="Collemare J."/>
            <person name="Cotton P."/>
            <person name="Danchin E.G."/>
            <person name="Da Silva C."/>
            <person name="Gautier A."/>
            <person name="Giraud C."/>
            <person name="Giraud T."/>
            <person name="Gonzalez C."/>
            <person name="Grossetete S."/>
            <person name="Guldener U."/>
            <person name="Henrissat B."/>
            <person name="Howlett B.J."/>
            <person name="Kodira C."/>
            <person name="Kretschmer M."/>
            <person name="Lappartient A."/>
            <person name="Leroch M."/>
            <person name="Levis C."/>
            <person name="Mauceli E."/>
            <person name="Neuveglise C."/>
            <person name="Oeser B."/>
            <person name="Pearson M."/>
            <person name="Poulain J."/>
            <person name="Poussereau N."/>
            <person name="Quesneville H."/>
            <person name="Rascle C."/>
            <person name="Schumacher J."/>
            <person name="Segurens B."/>
            <person name="Sexton A."/>
            <person name="Silva E."/>
            <person name="Sirven C."/>
            <person name="Soanes D.M."/>
            <person name="Talbot N.J."/>
            <person name="Templeton M."/>
            <person name="Yandava C."/>
            <person name="Yarden O."/>
            <person name="Zeng Q."/>
            <person name="Rollins J.A."/>
            <person name="Lebrun M.H."/>
            <person name="Dickman M."/>
        </authorList>
    </citation>
    <scope>NUCLEOTIDE SEQUENCE [LARGE SCALE GENOMIC DNA]</scope>
    <source>
        <strain evidence="2">T4</strain>
    </source>
</reference>
<name>G2XUI9_BOTF4</name>
<evidence type="ECO:0000313" key="2">
    <source>
        <dbReference type="Proteomes" id="UP000008177"/>
    </source>
</evidence>
<dbReference type="Proteomes" id="UP000008177">
    <property type="component" value="Unplaced contigs"/>
</dbReference>
<gene>
    <name evidence="1" type="ORF">BofuT4_P057390.1</name>
</gene>
<accession>G2XUI9</accession>
<organism evidence="1 2">
    <name type="scientific">Botryotinia fuckeliana (strain T4)</name>
    <name type="common">Noble rot fungus</name>
    <name type="synonym">Botrytis cinerea</name>
    <dbReference type="NCBI Taxonomy" id="999810"/>
    <lineage>
        <taxon>Eukaryota</taxon>
        <taxon>Fungi</taxon>
        <taxon>Dikarya</taxon>
        <taxon>Ascomycota</taxon>
        <taxon>Pezizomycotina</taxon>
        <taxon>Leotiomycetes</taxon>
        <taxon>Helotiales</taxon>
        <taxon>Sclerotiniaceae</taxon>
        <taxon>Botrytis</taxon>
    </lineage>
</organism>
<dbReference type="InParanoid" id="G2XUI9"/>
<dbReference type="AlphaFoldDB" id="G2XUI9"/>